<evidence type="ECO:0000313" key="3">
    <source>
        <dbReference type="EnsemblPlants" id="Pp3c19_13390V3.1"/>
    </source>
</evidence>
<proteinExistence type="predicted"/>
<sequence length="86" mass="9702">MHCAIKTNFIKYSVTNRQITRASTVQRPLHAQAPSSLGPVPGQDKNQENQTGRNLTRAPSSKRDGKREIEEDKARMAVVMRVKDKQ</sequence>
<dbReference type="EnsemblPlants" id="Pp3c19_13390V3.1">
    <property type="protein sequence ID" value="Pp3c19_13390V3.1"/>
    <property type="gene ID" value="Pp3c19_13390"/>
</dbReference>
<feature type="compositionally biased region" description="Polar residues" evidence="1">
    <location>
        <begin position="48"/>
        <end position="59"/>
    </location>
</feature>
<dbReference type="AlphaFoldDB" id="A0A2K1IYA8"/>
<evidence type="ECO:0000313" key="2">
    <source>
        <dbReference type="EMBL" id="PNR34262.1"/>
    </source>
</evidence>
<evidence type="ECO:0000313" key="4">
    <source>
        <dbReference type="Proteomes" id="UP000006727"/>
    </source>
</evidence>
<dbReference type="InParanoid" id="A0A2K1IYA8"/>
<accession>A0A2K1IYA8</accession>
<name>A0A2K1IYA8_PHYPA</name>
<reference evidence="2 4" key="1">
    <citation type="journal article" date="2008" name="Science">
        <title>The Physcomitrella genome reveals evolutionary insights into the conquest of land by plants.</title>
        <authorList>
            <person name="Rensing S."/>
            <person name="Lang D."/>
            <person name="Zimmer A."/>
            <person name="Terry A."/>
            <person name="Salamov A."/>
            <person name="Shapiro H."/>
            <person name="Nishiyama T."/>
            <person name="Perroud P.-F."/>
            <person name="Lindquist E."/>
            <person name="Kamisugi Y."/>
            <person name="Tanahashi T."/>
            <person name="Sakakibara K."/>
            <person name="Fujita T."/>
            <person name="Oishi K."/>
            <person name="Shin-I T."/>
            <person name="Kuroki Y."/>
            <person name="Toyoda A."/>
            <person name="Suzuki Y."/>
            <person name="Hashimoto A."/>
            <person name="Yamaguchi K."/>
            <person name="Sugano A."/>
            <person name="Kohara Y."/>
            <person name="Fujiyama A."/>
            <person name="Anterola A."/>
            <person name="Aoki S."/>
            <person name="Ashton N."/>
            <person name="Barbazuk W.B."/>
            <person name="Barker E."/>
            <person name="Bennetzen J."/>
            <person name="Bezanilla M."/>
            <person name="Blankenship R."/>
            <person name="Cho S.H."/>
            <person name="Dutcher S."/>
            <person name="Estelle M."/>
            <person name="Fawcett J.A."/>
            <person name="Gundlach H."/>
            <person name="Hanada K."/>
            <person name="Heyl A."/>
            <person name="Hicks K.A."/>
            <person name="Hugh J."/>
            <person name="Lohr M."/>
            <person name="Mayer K."/>
            <person name="Melkozernov A."/>
            <person name="Murata T."/>
            <person name="Nelson D."/>
            <person name="Pils B."/>
            <person name="Prigge M."/>
            <person name="Reiss B."/>
            <person name="Renner T."/>
            <person name="Rombauts S."/>
            <person name="Rushton P."/>
            <person name="Sanderfoot A."/>
            <person name="Schween G."/>
            <person name="Shiu S.-H."/>
            <person name="Stueber K."/>
            <person name="Theodoulou F.L."/>
            <person name="Tu H."/>
            <person name="Van de Peer Y."/>
            <person name="Verrier P.J."/>
            <person name="Waters E."/>
            <person name="Wood A."/>
            <person name="Yang L."/>
            <person name="Cove D."/>
            <person name="Cuming A."/>
            <person name="Hasebe M."/>
            <person name="Lucas S."/>
            <person name="Mishler D.B."/>
            <person name="Reski R."/>
            <person name="Grigoriev I."/>
            <person name="Quatrano R.S."/>
            <person name="Boore J.L."/>
        </authorList>
    </citation>
    <scope>NUCLEOTIDE SEQUENCE [LARGE SCALE GENOMIC DNA]</scope>
    <source>
        <strain evidence="3 4">cv. Gransden 2004</strain>
    </source>
</reference>
<dbReference type="Gramene" id="Pp3c19_13390V3.1">
    <property type="protein sequence ID" value="Pp3c19_13390V3.1"/>
    <property type="gene ID" value="Pp3c19_13390"/>
</dbReference>
<protein>
    <submittedName>
        <fullName evidence="2 3">Uncharacterized protein</fullName>
    </submittedName>
</protein>
<gene>
    <name evidence="2" type="ORF">PHYPA_024079</name>
</gene>
<dbReference type="PaxDb" id="3218-PP1S20_324V6.1"/>
<dbReference type="EMBL" id="ABEU02000019">
    <property type="protein sequence ID" value="PNR34262.1"/>
    <property type="molecule type" value="Genomic_DNA"/>
</dbReference>
<feature type="compositionally biased region" description="Basic and acidic residues" evidence="1">
    <location>
        <begin position="61"/>
        <end position="86"/>
    </location>
</feature>
<keyword evidence="4" id="KW-1185">Reference proteome</keyword>
<feature type="region of interest" description="Disordered" evidence="1">
    <location>
        <begin position="23"/>
        <end position="86"/>
    </location>
</feature>
<reference evidence="2 4" key="2">
    <citation type="journal article" date="2018" name="Plant J.">
        <title>The Physcomitrella patens chromosome-scale assembly reveals moss genome structure and evolution.</title>
        <authorList>
            <person name="Lang D."/>
            <person name="Ullrich K.K."/>
            <person name="Murat F."/>
            <person name="Fuchs J."/>
            <person name="Jenkins J."/>
            <person name="Haas F.B."/>
            <person name="Piednoel M."/>
            <person name="Gundlach H."/>
            <person name="Van Bel M."/>
            <person name="Meyberg R."/>
            <person name="Vives C."/>
            <person name="Morata J."/>
            <person name="Symeonidi A."/>
            <person name="Hiss M."/>
            <person name="Muchero W."/>
            <person name="Kamisugi Y."/>
            <person name="Saleh O."/>
            <person name="Blanc G."/>
            <person name="Decker E.L."/>
            <person name="van Gessel N."/>
            <person name="Grimwood J."/>
            <person name="Hayes R.D."/>
            <person name="Graham S.W."/>
            <person name="Gunter L.E."/>
            <person name="McDaniel S.F."/>
            <person name="Hoernstein S.N.W."/>
            <person name="Larsson A."/>
            <person name="Li F.W."/>
            <person name="Perroud P.F."/>
            <person name="Phillips J."/>
            <person name="Ranjan P."/>
            <person name="Rokshar D.S."/>
            <person name="Rothfels C.J."/>
            <person name="Schneider L."/>
            <person name="Shu S."/>
            <person name="Stevenson D.W."/>
            <person name="Thummler F."/>
            <person name="Tillich M."/>
            <person name="Villarreal Aguilar J.C."/>
            <person name="Widiez T."/>
            <person name="Wong G.K."/>
            <person name="Wymore A."/>
            <person name="Zhang Y."/>
            <person name="Zimmer A.D."/>
            <person name="Quatrano R.S."/>
            <person name="Mayer K.F.X."/>
            <person name="Goodstein D."/>
            <person name="Casacuberta J.M."/>
            <person name="Vandepoele K."/>
            <person name="Reski R."/>
            <person name="Cuming A.C."/>
            <person name="Tuskan G.A."/>
            <person name="Maumus F."/>
            <person name="Salse J."/>
            <person name="Schmutz J."/>
            <person name="Rensing S.A."/>
        </authorList>
    </citation>
    <scope>NUCLEOTIDE SEQUENCE [LARGE SCALE GENOMIC DNA]</scope>
    <source>
        <strain evidence="3 4">cv. Gransden 2004</strain>
    </source>
</reference>
<reference evidence="3" key="3">
    <citation type="submission" date="2020-12" db="UniProtKB">
        <authorList>
            <consortium name="EnsemblPlants"/>
        </authorList>
    </citation>
    <scope>IDENTIFICATION</scope>
</reference>
<dbReference type="Proteomes" id="UP000006727">
    <property type="component" value="Chromosome 19"/>
</dbReference>
<evidence type="ECO:0000256" key="1">
    <source>
        <dbReference type="SAM" id="MobiDB-lite"/>
    </source>
</evidence>
<organism evidence="2">
    <name type="scientific">Physcomitrium patens</name>
    <name type="common">Spreading-leaved earth moss</name>
    <name type="synonym">Physcomitrella patens</name>
    <dbReference type="NCBI Taxonomy" id="3218"/>
    <lineage>
        <taxon>Eukaryota</taxon>
        <taxon>Viridiplantae</taxon>
        <taxon>Streptophyta</taxon>
        <taxon>Embryophyta</taxon>
        <taxon>Bryophyta</taxon>
        <taxon>Bryophytina</taxon>
        <taxon>Bryopsida</taxon>
        <taxon>Funariidae</taxon>
        <taxon>Funariales</taxon>
        <taxon>Funariaceae</taxon>
        <taxon>Physcomitrium</taxon>
    </lineage>
</organism>